<sequence>ERALRGDAAAPGAGGRRRAAHRPHHPAQAGAGPLPGDAGGRRARGAGRAHLPRAHRRGAPGHHDALRVRAGGAGRGARHGAPPRDAGHHPHRQGPGRGPAPGAGAGRHRLLHQAVLPQEAPGPGGRAVRRPGHPAVRGL</sequence>
<dbReference type="AlphaFoldDB" id="A0A6J4KAK7"/>
<proteinExistence type="predicted"/>
<organism evidence="2">
    <name type="scientific">uncultured Gemmatimonadota bacterium</name>
    <dbReference type="NCBI Taxonomy" id="203437"/>
    <lineage>
        <taxon>Bacteria</taxon>
        <taxon>Pseudomonadati</taxon>
        <taxon>Gemmatimonadota</taxon>
        <taxon>environmental samples</taxon>
    </lineage>
</organism>
<feature type="region of interest" description="Disordered" evidence="1">
    <location>
        <begin position="1"/>
        <end position="139"/>
    </location>
</feature>
<accession>A0A6J4KAK7</accession>
<feature type="compositionally biased region" description="Gly residues" evidence="1">
    <location>
        <begin position="95"/>
        <end position="105"/>
    </location>
</feature>
<protein>
    <submittedName>
        <fullName evidence="2">Uncharacterized protein</fullName>
    </submittedName>
</protein>
<reference evidence="2" key="1">
    <citation type="submission" date="2020-02" db="EMBL/GenBank/DDBJ databases">
        <authorList>
            <person name="Meier V. D."/>
        </authorList>
    </citation>
    <scope>NUCLEOTIDE SEQUENCE</scope>
    <source>
        <strain evidence="2">AVDCRST_MAG68</strain>
    </source>
</reference>
<name>A0A6J4KAK7_9BACT</name>
<feature type="non-terminal residue" evidence="2">
    <location>
        <position position="139"/>
    </location>
</feature>
<gene>
    <name evidence="2" type="ORF">AVDCRST_MAG68-326</name>
</gene>
<feature type="compositionally biased region" description="Low complexity" evidence="1">
    <location>
        <begin position="1"/>
        <end position="11"/>
    </location>
</feature>
<feature type="compositionally biased region" description="Basic residues" evidence="1">
    <location>
        <begin position="15"/>
        <end position="25"/>
    </location>
</feature>
<feature type="compositionally biased region" description="Basic residues" evidence="1">
    <location>
        <begin position="41"/>
        <end position="60"/>
    </location>
</feature>
<feature type="non-terminal residue" evidence="2">
    <location>
        <position position="1"/>
    </location>
</feature>
<feature type="compositionally biased region" description="Low complexity" evidence="1">
    <location>
        <begin position="26"/>
        <end position="36"/>
    </location>
</feature>
<dbReference type="EMBL" id="CADCTW010000022">
    <property type="protein sequence ID" value="CAA9299873.1"/>
    <property type="molecule type" value="Genomic_DNA"/>
</dbReference>
<evidence type="ECO:0000313" key="2">
    <source>
        <dbReference type="EMBL" id="CAA9299873.1"/>
    </source>
</evidence>
<evidence type="ECO:0000256" key="1">
    <source>
        <dbReference type="SAM" id="MobiDB-lite"/>
    </source>
</evidence>